<feature type="domain" description="BRWD/PHIP N-terminal" evidence="5">
    <location>
        <begin position="112"/>
        <end position="212"/>
    </location>
</feature>
<name>A0A6N2N987_SALVM</name>
<feature type="transmembrane region" description="Helical" evidence="4">
    <location>
        <begin position="12"/>
        <end position="33"/>
    </location>
</feature>
<dbReference type="GO" id="GO:0005634">
    <property type="term" value="C:nucleus"/>
    <property type="evidence" value="ECO:0007669"/>
    <property type="project" value="TreeGrafter"/>
</dbReference>
<reference evidence="6" key="1">
    <citation type="submission" date="2019-03" db="EMBL/GenBank/DDBJ databases">
        <authorList>
            <person name="Mank J."/>
            <person name="Almeida P."/>
        </authorList>
    </citation>
    <scope>NUCLEOTIDE SEQUENCE</scope>
    <source>
        <strain evidence="6">78183</strain>
    </source>
</reference>
<dbReference type="Pfam" id="PF25437">
    <property type="entry name" value="BRWD1_N"/>
    <property type="match status" value="1"/>
</dbReference>
<evidence type="ECO:0000256" key="1">
    <source>
        <dbReference type="ARBA" id="ARBA00022574"/>
    </source>
</evidence>
<gene>
    <name evidence="6" type="ORF">SVIM_LOCUS416501</name>
</gene>
<dbReference type="Gene3D" id="2.130.10.10">
    <property type="entry name" value="YVTN repeat-like/Quinoprotein amine dehydrogenase"/>
    <property type="match status" value="1"/>
</dbReference>
<dbReference type="SUPFAM" id="SSF50978">
    <property type="entry name" value="WD40 repeat-like"/>
    <property type="match status" value="1"/>
</dbReference>
<dbReference type="Pfam" id="PF00400">
    <property type="entry name" value="WD40"/>
    <property type="match status" value="3"/>
</dbReference>
<accession>A0A6N2N987</accession>
<dbReference type="InterPro" id="IPR057452">
    <property type="entry name" value="BRWD/PHIP_N"/>
</dbReference>
<dbReference type="InterPro" id="IPR015943">
    <property type="entry name" value="WD40/YVTN_repeat-like_dom_sf"/>
</dbReference>
<dbReference type="AlphaFoldDB" id="A0A6N2N987"/>
<evidence type="ECO:0000313" key="6">
    <source>
        <dbReference type="EMBL" id="VFU57618.1"/>
    </source>
</evidence>
<dbReference type="PANTHER" id="PTHR16266">
    <property type="entry name" value="WD REPEAT DOMAIN 9"/>
    <property type="match status" value="1"/>
</dbReference>
<dbReference type="InterPro" id="IPR001680">
    <property type="entry name" value="WD40_rpt"/>
</dbReference>
<evidence type="ECO:0000256" key="4">
    <source>
        <dbReference type="SAM" id="Phobius"/>
    </source>
</evidence>
<organism evidence="6">
    <name type="scientific">Salix viminalis</name>
    <name type="common">Common osier</name>
    <name type="synonym">Basket willow</name>
    <dbReference type="NCBI Taxonomy" id="40686"/>
    <lineage>
        <taxon>Eukaryota</taxon>
        <taxon>Viridiplantae</taxon>
        <taxon>Streptophyta</taxon>
        <taxon>Embryophyta</taxon>
        <taxon>Tracheophyta</taxon>
        <taxon>Spermatophyta</taxon>
        <taxon>Magnoliopsida</taxon>
        <taxon>eudicotyledons</taxon>
        <taxon>Gunneridae</taxon>
        <taxon>Pentapetalae</taxon>
        <taxon>rosids</taxon>
        <taxon>fabids</taxon>
        <taxon>Malpighiales</taxon>
        <taxon>Salicaceae</taxon>
        <taxon>Saliceae</taxon>
        <taxon>Salix</taxon>
    </lineage>
</organism>
<dbReference type="InterPro" id="IPR020472">
    <property type="entry name" value="WD40_PAC1"/>
</dbReference>
<protein>
    <recommendedName>
        <fullName evidence="5">BRWD/PHIP N-terminal domain-containing protein</fullName>
    </recommendedName>
</protein>
<evidence type="ECO:0000259" key="5">
    <source>
        <dbReference type="Pfam" id="PF25437"/>
    </source>
</evidence>
<feature type="repeat" description="WD" evidence="3">
    <location>
        <begin position="313"/>
        <end position="354"/>
    </location>
</feature>
<dbReference type="PROSITE" id="PS00678">
    <property type="entry name" value="WD_REPEATS_1"/>
    <property type="match status" value="1"/>
</dbReference>
<dbReference type="PANTHER" id="PTHR16266:SF17">
    <property type="entry name" value="BRWD3"/>
    <property type="match status" value="1"/>
</dbReference>
<feature type="repeat" description="WD" evidence="3">
    <location>
        <begin position="355"/>
        <end position="396"/>
    </location>
</feature>
<dbReference type="InterPro" id="IPR036322">
    <property type="entry name" value="WD40_repeat_dom_sf"/>
</dbReference>
<dbReference type="GO" id="GO:0006357">
    <property type="term" value="P:regulation of transcription by RNA polymerase II"/>
    <property type="evidence" value="ECO:0007669"/>
    <property type="project" value="TreeGrafter"/>
</dbReference>
<dbReference type="SMART" id="SM00320">
    <property type="entry name" value="WD40"/>
    <property type="match status" value="3"/>
</dbReference>
<keyword evidence="4" id="KW-1133">Transmembrane helix</keyword>
<evidence type="ECO:0000256" key="3">
    <source>
        <dbReference type="PROSITE-ProRule" id="PRU00221"/>
    </source>
</evidence>
<keyword evidence="1 3" id="KW-0853">WD repeat</keyword>
<dbReference type="InterPro" id="IPR019775">
    <property type="entry name" value="WD40_repeat_CS"/>
</dbReference>
<dbReference type="PROSITE" id="PS50294">
    <property type="entry name" value="WD_REPEATS_REGION"/>
    <property type="match status" value="3"/>
</dbReference>
<keyword evidence="2" id="KW-0677">Repeat</keyword>
<dbReference type="PROSITE" id="PS50082">
    <property type="entry name" value="WD_REPEATS_2"/>
    <property type="match status" value="3"/>
</dbReference>
<evidence type="ECO:0000256" key="2">
    <source>
        <dbReference type="ARBA" id="ARBA00022737"/>
    </source>
</evidence>
<keyword evidence="4" id="KW-0472">Membrane</keyword>
<feature type="repeat" description="WD" evidence="3">
    <location>
        <begin position="397"/>
        <end position="441"/>
    </location>
</feature>
<dbReference type="FunFam" id="2.130.10.10:FF:000403">
    <property type="entry name" value="PH-interacting protein isoform X1"/>
    <property type="match status" value="1"/>
</dbReference>
<sequence length="459" mass="51068">MYLCLIANRENFKLGFGFLVVQRNAFGFLLAWLSKALKNSLWLIYLSLYFSTITSGGYCCDFGVAILVVVNLVGAKHGWKYIPSRDAPSGSMKPLSFSSKGREIVQLVESETSRRRVKDADVDLNEVYFLIMHFLSAGPCQRTYEQFLNELLEHQLLPRRFHAWYSRSGAHSGAENDNGLSFPLSYNSLEKQYPHIEKNHLVKLLKQLLLNTASPSEGLIDDAPNAADVPTLLGTGSFSLLSCDRDKGNGQVKHPPAHMRWPHRHADQVRGLSLREIGGGFARHHRAPSIRAACYTIAKPSTMVQKMQNVKRVRGHRNAVYCAIFDRSGRYVVTGSDDRLVKIWSMETAFCLASCRGHEGDITDLAVNSNNTLVASSSNDCIIRVWRLPDGMPISVLRGHTAAVTAIAFSPRPGSAYQLLSSSDDGTCRIWDARSSNLGTRMYVPRPPDPVAEQCSVHK</sequence>
<dbReference type="PRINTS" id="PR00320">
    <property type="entry name" value="GPROTEINBRPT"/>
</dbReference>
<keyword evidence="4" id="KW-0812">Transmembrane</keyword>
<dbReference type="InterPro" id="IPR052060">
    <property type="entry name" value="Bromo_WD_repeat"/>
</dbReference>
<dbReference type="GO" id="GO:0008360">
    <property type="term" value="P:regulation of cell shape"/>
    <property type="evidence" value="ECO:0007669"/>
    <property type="project" value="TreeGrafter"/>
</dbReference>
<dbReference type="GO" id="GO:0007010">
    <property type="term" value="P:cytoskeleton organization"/>
    <property type="evidence" value="ECO:0007669"/>
    <property type="project" value="TreeGrafter"/>
</dbReference>
<proteinExistence type="predicted"/>
<feature type="transmembrane region" description="Helical" evidence="4">
    <location>
        <begin position="53"/>
        <end position="75"/>
    </location>
</feature>
<dbReference type="EMBL" id="CAADRP010001952">
    <property type="protein sequence ID" value="VFU57618.1"/>
    <property type="molecule type" value="Genomic_DNA"/>
</dbReference>